<gene>
    <name evidence="7" type="ORF">BN381_50175</name>
</gene>
<dbReference type="PANTHER" id="PTHR30606">
    <property type="entry name" value="LIPID A BIOSYNTHESIS LAUROYL ACYLTRANSFERASE"/>
    <property type="match status" value="1"/>
</dbReference>
<evidence type="ECO:0000256" key="1">
    <source>
        <dbReference type="ARBA" id="ARBA00004533"/>
    </source>
</evidence>
<dbReference type="NCBIfam" id="NF005919">
    <property type="entry name" value="PRK07920.1"/>
    <property type="match status" value="1"/>
</dbReference>
<dbReference type="GO" id="GO:0005886">
    <property type="term" value="C:plasma membrane"/>
    <property type="evidence" value="ECO:0007669"/>
    <property type="project" value="UniProtKB-SubCell"/>
</dbReference>
<dbReference type="OrthoDB" id="9803456at2"/>
<organism evidence="7 8">
    <name type="scientific">Candidatus Neomicrothrix parvicella RN1</name>
    <dbReference type="NCBI Taxonomy" id="1229780"/>
    <lineage>
        <taxon>Bacteria</taxon>
        <taxon>Bacillati</taxon>
        <taxon>Actinomycetota</taxon>
        <taxon>Acidimicrobiia</taxon>
        <taxon>Acidimicrobiales</taxon>
        <taxon>Microthrixaceae</taxon>
        <taxon>Candidatus Neomicrothrix</taxon>
    </lineage>
</organism>
<dbReference type="InterPro" id="IPR004960">
    <property type="entry name" value="LipA_acyltrans"/>
</dbReference>
<dbReference type="GO" id="GO:0009247">
    <property type="term" value="P:glycolipid biosynthetic process"/>
    <property type="evidence" value="ECO:0007669"/>
    <property type="project" value="UniProtKB-ARBA"/>
</dbReference>
<dbReference type="GO" id="GO:0016746">
    <property type="term" value="F:acyltransferase activity"/>
    <property type="evidence" value="ECO:0007669"/>
    <property type="project" value="UniProtKB-KW"/>
</dbReference>
<sequence>MVLGISVLDLFKVGTRAAGLLPRPGANLISQGLGTAVAPILAERRLLIQRNLDRATGHNLTPLRRQALTTAAFRSYGRYWEDLLRLPNMSIDELAANFDSRGLHHVDEALATGTGPILALPHVGRWEWAAAWLTRVHGVEVTAVVETIEPPELFSWFHAKRQALGINVVPLGPAAVGAISRAVKQGHVVCLLSDRDIGGGGPEVEFFGERTRLPAGPVTMALRTGAALLPAAVYETAGNRVLGVVRPPMDLTREGRLRSDIARLTQHLAYELEELISAHPEQWHLQSANWPSDIVALRAAGYSPDPLPGSKPIGPDN</sequence>
<dbReference type="RefSeq" id="WP_012229428.1">
    <property type="nucleotide sequence ID" value="NZ_HG422565.1"/>
</dbReference>
<name>R4Z2S6_9ACTN</name>
<dbReference type="PANTHER" id="PTHR30606:SF10">
    <property type="entry name" value="PHOSPHATIDYLINOSITOL MANNOSIDE ACYLTRANSFERASE"/>
    <property type="match status" value="1"/>
</dbReference>
<comment type="subcellular location">
    <subcellularLocation>
        <location evidence="1">Cell inner membrane</location>
    </subcellularLocation>
</comment>
<evidence type="ECO:0000256" key="6">
    <source>
        <dbReference type="ARBA" id="ARBA00023315"/>
    </source>
</evidence>
<dbReference type="EMBL" id="CANL01000045">
    <property type="protein sequence ID" value="CCM65033.1"/>
    <property type="molecule type" value="Genomic_DNA"/>
</dbReference>
<protein>
    <submittedName>
        <fullName evidence="7">Putative Lipid A biosynthesis lauroyl acyltransferase</fullName>
    </submittedName>
</protein>
<accession>R4Z2S6</accession>
<proteinExistence type="predicted"/>
<evidence type="ECO:0000256" key="5">
    <source>
        <dbReference type="ARBA" id="ARBA00023136"/>
    </source>
</evidence>
<evidence type="ECO:0000313" key="7">
    <source>
        <dbReference type="EMBL" id="CCM65033.1"/>
    </source>
</evidence>
<keyword evidence="6 7" id="KW-0012">Acyltransferase</keyword>
<dbReference type="CDD" id="cd07984">
    <property type="entry name" value="LPLAT_LABLAT-like"/>
    <property type="match status" value="1"/>
</dbReference>
<keyword evidence="3" id="KW-0997">Cell inner membrane</keyword>
<evidence type="ECO:0000256" key="2">
    <source>
        <dbReference type="ARBA" id="ARBA00022475"/>
    </source>
</evidence>
<comment type="caution">
    <text evidence="7">The sequence shown here is derived from an EMBL/GenBank/DDBJ whole genome shotgun (WGS) entry which is preliminary data.</text>
</comment>
<dbReference type="Proteomes" id="UP000018291">
    <property type="component" value="Unassembled WGS sequence"/>
</dbReference>
<dbReference type="HOGENOM" id="CLU_049421_3_0_11"/>
<keyword evidence="8" id="KW-1185">Reference proteome</keyword>
<keyword evidence="4 7" id="KW-0808">Transferase</keyword>
<evidence type="ECO:0000313" key="8">
    <source>
        <dbReference type="Proteomes" id="UP000018291"/>
    </source>
</evidence>
<dbReference type="AlphaFoldDB" id="R4Z2S6"/>
<evidence type="ECO:0000256" key="4">
    <source>
        <dbReference type="ARBA" id="ARBA00022679"/>
    </source>
</evidence>
<reference evidence="7 8" key="1">
    <citation type="journal article" date="2013" name="ISME J.">
        <title>Metabolic model for the filamentous 'Candidatus Microthrix parvicella' based on genomic and metagenomic analyses.</title>
        <authorList>
            <person name="Jon McIlroy S."/>
            <person name="Kristiansen R."/>
            <person name="Albertsen M."/>
            <person name="Michael Karst S."/>
            <person name="Rossetti S."/>
            <person name="Lund Nielsen J."/>
            <person name="Tandoi V."/>
            <person name="James Seviour R."/>
            <person name="Nielsen P.H."/>
        </authorList>
    </citation>
    <scope>NUCLEOTIDE SEQUENCE [LARGE SCALE GENOMIC DNA]</scope>
    <source>
        <strain evidence="7 8">RN1</strain>
    </source>
</reference>
<keyword evidence="2" id="KW-1003">Cell membrane</keyword>
<keyword evidence="5" id="KW-0472">Membrane</keyword>
<dbReference type="Pfam" id="PF03279">
    <property type="entry name" value="Lip_A_acyltrans"/>
    <property type="match status" value="1"/>
</dbReference>
<dbReference type="STRING" id="1229780.BN381_50175"/>
<evidence type="ECO:0000256" key="3">
    <source>
        <dbReference type="ARBA" id="ARBA00022519"/>
    </source>
</evidence>
<dbReference type="eggNOG" id="COG1560">
    <property type="taxonomic scope" value="Bacteria"/>
</dbReference>